<evidence type="ECO:0000313" key="3">
    <source>
        <dbReference type="Proteomes" id="UP000191933"/>
    </source>
</evidence>
<dbReference type="Proteomes" id="UP000191933">
    <property type="component" value="Unassembled WGS sequence"/>
</dbReference>
<keyword evidence="1" id="KW-1133">Transmembrane helix</keyword>
<dbReference type="RefSeq" id="WP_051796448.1">
    <property type="nucleotide sequence ID" value="NZ_LT009721.1"/>
</dbReference>
<gene>
    <name evidence="2" type="ORF">AGR2A_pb10108</name>
</gene>
<dbReference type="PANTHER" id="PTHR34989:SF1">
    <property type="entry name" value="PROTEIN HDED"/>
    <property type="match status" value="1"/>
</dbReference>
<dbReference type="Pfam" id="PF03729">
    <property type="entry name" value="DUF308"/>
    <property type="match status" value="1"/>
</dbReference>
<feature type="transmembrane region" description="Helical" evidence="1">
    <location>
        <begin position="161"/>
        <end position="184"/>
    </location>
</feature>
<feature type="transmembrane region" description="Helical" evidence="1">
    <location>
        <begin position="45"/>
        <end position="66"/>
    </location>
</feature>
<evidence type="ECO:0000313" key="2">
    <source>
        <dbReference type="EMBL" id="CUX03327.1"/>
    </source>
</evidence>
<feature type="transmembrane region" description="Helical" evidence="1">
    <location>
        <begin position="78"/>
        <end position="96"/>
    </location>
</feature>
<proteinExistence type="predicted"/>
<dbReference type="InterPro" id="IPR052712">
    <property type="entry name" value="Acid_resist_chaperone_HdeD"/>
</dbReference>
<feature type="transmembrane region" description="Helical" evidence="1">
    <location>
        <begin position="135"/>
        <end position="155"/>
    </location>
</feature>
<evidence type="ECO:0000256" key="1">
    <source>
        <dbReference type="SAM" id="Phobius"/>
    </source>
</evidence>
<feature type="transmembrane region" description="Helical" evidence="1">
    <location>
        <begin position="102"/>
        <end position="123"/>
    </location>
</feature>
<dbReference type="EMBL" id="FBVY01000047">
    <property type="protein sequence ID" value="CUX03327.1"/>
    <property type="molecule type" value="Genomic_DNA"/>
</dbReference>
<name>A0A9W5B836_9HYPH</name>
<dbReference type="PANTHER" id="PTHR34989">
    <property type="entry name" value="PROTEIN HDED"/>
    <property type="match status" value="1"/>
</dbReference>
<keyword evidence="3" id="KW-1185">Reference proteome</keyword>
<keyword evidence="1" id="KW-0812">Transmembrane</keyword>
<organism evidence="2 3">
    <name type="scientific">Agrobacterium genomosp. 2 str. CFBP 5494</name>
    <dbReference type="NCBI Taxonomy" id="1183436"/>
    <lineage>
        <taxon>Bacteria</taxon>
        <taxon>Pseudomonadati</taxon>
        <taxon>Pseudomonadota</taxon>
        <taxon>Alphaproteobacteria</taxon>
        <taxon>Hyphomicrobiales</taxon>
        <taxon>Rhizobiaceae</taxon>
        <taxon>Rhizobium/Agrobacterium group</taxon>
        <taxon>Agrobacterium</taxon>
        <taxon>Agrobacterium tumefaciens complex</taxon>
    </lineage>
</organism>
<keyword evidence="1" id="KW-0472">Membrane</keyword>
<dbReference type="AlphaFoldDB" id="A0A9W5B836"/>
<dbReference type="InterPro" id="IPR005325">
    <property type="entry name" value="DUF308_memb"/>
</dbReference>
<accession>A0A9W5B836</accession>
<protein>
    <recommendedName>
        <fullName evidence="4">HdeD family acid-resistance protein</fullName>
    </recommendedName>
</protein>
<reference evidence="2 3" key="1">
    <citation type="submission" date="2016-01" db="EMBL/GenBank/DDBJ databases">
        <authorList>
            <person name="Regsiter A."/>
            <person name="william w."/>
        </authorList>
    </citation>
    <scope>NUCLEOTIDE SEQUENCE [LARGE SCALE GENOMIC DNA]</scope>
    <source>
        <strain evidence="2 3">CFBP 5494</strain>
    </source>
</reference>
<feature type="transmembrane region" description="Helical" evidence="1">
    <location>
        <begin position="21"/>
        <end position="39"/>
    </location>
</feature>
<evidence type="ECO:0008006" key="4">
    <source>
        <dbReference type="Google" id="ProtNLM"/>
    </source>
</evidence>
<dbReference type="GO" id="GO:0005886">
    <property type="term" value="C:plasma membrane"/>
    <property type="evidence" value="ECO:0007669"/>
    <property type="project" value="TreeGrafter"/>
</dbReference>
<comment type="caution">
    <text evidence="2">The sequence shown here is derived from an EMBL/GenBank/DDBJ whole genome shotgun (WGS) entry which is preliminary data.</text>
</comment>
<sequence>MLTIYTASLDATDLQLLRSRWRWLLGAGIVLALIALVALSNLLLATIVSVLFVGATMLLAGAAHIVFAFQMKRWSQTFGLLLVGGLYVLAGLVTFWNPVLASTFLTLLMALSMLVAGIMRTAAGLAIRPVSGWPWLAAAGVVTVLVALIVLAGWLVNSLWIIGALLAIDLMLTGCALSALALALRRSPASSAIADKRSGA</sequence>